<evidence type="ECO:0000313" key="1">
    <source>
        <dbReference type="EMBL" id="KAL3309384.1"/>
    </source>
</evidence>
<name>A0ABD2PQ63_9PLAT</name>
<evidence type="ECO:0000313" key="2">
    <source>
        <dbReference type="Proteomes" id="UP001626550"/>
    </source>
</evidence>
<dbReference type="Proteomes" id="UP001626550">
    <property type="component" value="Unassembled WGS sequence"/>
</dbReference>
<dbReference type="AlphaFoldDB" id="A0ABD2PQ63"/>
<organism evidence="1 2">
    <name type="scientific">Cichlidogyrus casuarinus</name>
    <dbReference type="NCBI Taxonomy" id="1844966"/>
    <lineage>
        <taxon>Eukaryota</taxon>
        <taxon>Metazoa</taxon>
        <taxon>Spiralia</taxon>
        <taxon>Lophotrochozoa</taxon>
        <taxon>Platyhelminthes</taxon>
        <taxon>Monogenea</taxon>
        <taxon>Monopisthocotylea</taxon>
        <taxon>Dactylogyridea</taxon>
        <taxon>Ancyrocephalidae</taxon>
        <taxon>Cichlidogyrus</taxon>
    </lineage>
</organism>
<keyword evidence="2" id="KW-1185">Reference proteome</keyword>
<comment type="caution">
    <text evidence="1">The sequence shown here is derived from an EMBL/GenBank/DDBJ whole genome shotgun (WGS) entry which is preliminary data.</text>
</comment>
<sequence length="119" mass="13926">MVELDFKTERVDEARKIMIGQLLSKITDLSEDDCLLEAFFLDPRIKLSSLRGSVPIEDTFLKIKGEHVHPFESREQEINATFTFEITFSDFKRRRSLIPTSALVVMTYRQKQGYQMLYS</sequence>
<dbReference type="EMBL" id="JBJKFK010003986">
    <property type="protein sequence ID" value="KAL3309384.1"/>
    <property type="molecule type" value="Genomic_DNA"/>
</dbReference>
<protein>
    <submittedName>
        <fullName evidence="1">Uncharacterized protein</fullName>
    </submittedName>
</protein>
<gene>
    <name evidence="1" type="ORF">Ciccas_012069</name>
</gene>
<proteinExistence type="predicted"/>
<reference evidence="1 2" key="1">
    <citation type="submission" date="2024-11" db="EMBL/GenBank/DDBJ databases">
        <title>Adaptive evolution of stress response genes in parasites aligns with host niche diversity.</title>
        <authorList>
            <person name="Hahn C."/>
            <person name="Resl P."/>
        </authorList>
    </citation>
    <scope>NUCLEOTIDE SEQUENCE [LARGE SCALE GENOMIC DNA]</scope>
    <source>
        <strain evidence="1">EGGRZ-B1_66</strain>
        <tissue evidence="1">Body</tissue>
    </source>
</reference>
<accession>A0ABD2PQ63</accession>